<evidence type="ECO:0000313" key="4">
    <source>
        <dbReference type="EMBL" id="RGK42477.1"/>
    </source>
</evidence>
<dbReference type="AlphaFoldDB" id="A0A3E4LYH7"/>
<feature type="region of interest" description="Disordered" evidence="2">
    <location>
        <begin position="148"/>
        <end position="205"/>
    </location>
</feature>
<dbReference type="Proteomes" id="UP000260793">
    <property type="component" value="Unassembled WGS sequence"/>
</dbReference>
<protein>
    <submittedName>
        <fullName evidence="4">AAA family ATPase</fullName>
    </submittedName>
</protein>
<reference evidence="4 5" key="1">
    <citation type="submission" date="2018-08" db="EMBL/GenBank/DDBJ databases">
        <title>A genome reference for cultivated species of the human gut microbiota.</title>
        <authorList>
            <person name="Zou Y."/>
            <person name="Xue W."/>
            <person name="Luo G."/>
        </authorList>
    </citation>
    <scope>NUCLEOTIDE SEQUENCE [LARGE SCALE GENOMIC DNA]</scope>
    <source>
        <strain evidence="4 5">TF11-7</strain>
    </source>
</reference>
<gene>
    <name evidence="4" type="ORF">DXD17_01950</name>
</gene>
<dbReference type="GO" id="GO:0016887">
    <property type="term" value="F:ATP hydrolysis activity"/>
    <property type="evidence" value="ECO:0007669"/>
    <property type="project" value="InterPro"/>
</dbReference>
<evidence type="ECO:0000313" key="5">
    <source>
        <dbReference type="Proteomes" id="UP000260793"/>
    </source>
</evidence>
<dbReference type="PANTHER" id="PTHR23076:SF97">
    <property type="entry name" value="ATP-DEPENDENT ZINC METALLOPROTEASE YME1L1"/>
    <property type="match status" value="1"/>
</dbReference>
<dbReference type="RefSeq" id="WP_117687640.1">
    <property type="nucleotide sequence ID" value="NZ_QSQN01000003.1"/>
</dbReference>
<evidence type="ECO:0000256" key="1">
    <source>
        <dbReference type="SAM" id="Coils"/>
    </source>
</evidence>
<keyword evidence="1" id="KW-0175">Coiled coil</keyword>
<sequence>MSHNVYKVAIQMARTVPSLKEETGVTGYHILYGYSLLFQMDEKTLNLLFSEEERADIEKARKVLEENEILYSYAKARIPTLFPLLGENSWVNVDQLFKGWRMSGMPFSSGELMRELLKSGKIELNWFKKAMDQEKYFKCLHELKQEKENRMKAQKDKASESDKTSESDEASGSKKSAELKETSGSEKIENAEKANHPGVKRSPETEKIDFRQLSVKYQQLTSRLLDTVKGQDEAVMEFVQGCFRGEVFHILEKRKRPAAVFLFAGPPGVGKTLLAETGAEYLGKKTIVFNMSEYSNPSSITELMGSSKKFSGAEEGRLVRFVRKNPDGILIFDEIEKADRKVIHLFLQILDRGLLHNDFLDQDEDFSESIIIFTSNAGKALYEDGTSGDYTRMPKSVLLDAIRKDKNPYTGEQLFPEAICSRIASGNIIMFNHLKTRHLVKMIETQFAEVSRAVEQRLGYQITYDKDLSLLFLYHYGGLTDARIASAQGKNFLEREIFELSRQLGNRKALMDQVENVHFEINKKEMPAEILKLFVNEKRAKVLVMCTDEEFSYFNEVNKIAEMIRVSERKEAEKLLYTDVAMVLIDPYYGENKEHESGVSIDDMYSEGMSFFTELIESEINLPIYFIEFEKIFSVVDKNSLYQRGMAGIVPVNPLAPETVERQIDQILEEIFMEEKSREFAKRGYVLDFNTAQILSSDEKRLFIQYHDLKKRMAVDMDSQSAIMKDAQRPTTKFSEVIGAENAKTELAWFTEFLKNPKKYSMEGRRLPKGVLLYGPPGTGKTMLARAMAGESDVAFLETSATQFMNSYVGKSEENIRRLFRTARKYAPAIIFIDEIDAIAKERTGDTTSQHTESMLNTLLTEMDGFRENVKEPVFVLAATNYDLDGSVSGKKRRIDPALLRRFDNRIYVDLPNEEERKQYLELKLNQKGKNKISEDIISNLAARTTGQSIAILQNVIELAMRNAAKAGTELSGERLLDALEEYNYGEKKTWEQGYYESVAIHESGHAYAAWCAGEKPSYVTIVSRGNFGGYMQHENSENKPNYSREDLLGKIRTSLAGRAAEKVFFGREASLNTGASSDLRSATDMAMRVIATYGMDEENLVCLSPEQILNTTLAKEFIERTNRLLKEQMKETENLICSGREKVEALAKKLLEQNHLTQNEIQNIFDET</sequence>
<dbReference type="Pfam" id="PF01434">
    <property type="entry name" value="Peptidase_M41"/>
    <property type="match status" value="1"/>
</dbReference>
<organism evidence="4 5">
    <name type="scientific">[Ruminococcus] lactaris</name>
    <dbReference type="NCBI Taxonomy" id="46228"/>
    <lineage>
        <taxon>Bacteria</taxon>
        <taxon>Bacillati</taxon>
        <taxon>Bacillota</taxon>
        <taxon>Clostridia</taxon>
        <taxon>Lachnospirales</taxon>
        <taxon>Lachnospiraceae</taxon>
        <taxon>Mediterraneibacter</taxon>
    </lineage>
</organism>
<dbReference type="InterPro" id="IPR001270">
    <property type="entry name" value="ClpA/B"/>
</dbReference>
<dbReference type="PANTHER" id="PTHR23076">
    <property type="entry name" value="METALLOPROTEASE M41 FTSH"/>
    <property type="match status" value="1"/>
</dbReference>
<accession>A0A3E4LYH7</accession>
<dbReference type="GO" id="GO:0004176">
    <property type="term" value="F:ATP-dependent peptidase activity"/>
    <property type="evidence" value="ECO:0007669"/>
    <property type="project" value="InterPro"/>
</dbReference>
<dbReference type="GO" id="GO:0006508">
    <property type="term" value="P:proteolysis"/>
    <property type="evidence" value="ECO:0007669"/>
    <property type="project" value="InterPro"/>
</dbReference>
<dbReference type="InterPro" id="IPR003959">
    <property type="entry name" value="ATPase_AAA_core"/>
</dbReference>
<feature type="domain" description="AAA+ ATPase" evidence="3">
    <location>
        <begin position="767"/>
        <end position="913"/>
    </location>
</feature>
<dbReference type="InterPro" id="IPR037219">
    <property type="entry name" value="Peptidase_M41-like"/>
</dbReference>
<feature type="domain" description="AAA+ ATPase" evidence="3">
    <location>
        <begin position="257"/>
        <end position="420"/>
    </location>
</feature>
<dbReference type="Gene3D" id="1.10.8.60">
    <property type="match status" value="1"/>
</dbReference>
<dbReference type="SMART" id="SM00382">
    <property type="entry name" value="AAA"/>
    <property type="match status" value="2"/>
</dbReference>
<dbReference type="InterPro" id="IPR000642">
    <property type="entry name" value="Peptidase_M41"/>
</dbReference>
<dbReference type="SUPFAM" id="SSF140990">
    <property type="entry name" value="FtsH protease domain-like"/>
    <property type="match status" value="1"/>
</dbReference>
<name>A0A3E4LYH7_9FIRM</name>
<dbReference type="InterPro" id="IPR003593">
    <property type="entry name" value="AAA+_ATPase"/>
</dbReference>
<comment type="caution">
    <text evidence="4">The sequence shown here is derived from an EMBL/GenBank/DDBJ whole genome shotgun (WGS) entry which is preliminary data.</text>
</comment>
<evidence type="ECO:0000256" key="2">
    <source>
        <dbReference type="SAM" id="MobiDB-lite"/>
    </source>
</evidence>
<dbReference type="GO" id="GO:0004222">
    <property type="term" value="F:metalloendopeptidase activity"/>
    <property type="evidence" value="ECO:0007669"/>
    <property type="project" value="InterPro"/>
</dbReference>
<dbReference type="Pfam" id="PF00004">
    <property type="entry name" value="AAA"/>
    <property type="match status" value="1"/>
</dbReference>
<dbReference type="SUPFAM" id="SSF52540">
    <property type="entry name" value="P-loop containing nucleoside triphosphate hydrolases"/>
    <property type="match status" value="2"/>
</dbReference>
<dbReference type="FunFam" id="3.40.50.300:FF:002568">
    <property type="entry name" value="Cell division protein (FtsH)"/>
    <property type="match status" value="1"/>
</dbReference>
<dbReference type="GO" id="GO:0005886">
    <property type="term" value="C:plasma membrane"/>
    <property type="evidence" value="ECO:0007669"/>
    <property type="project" value="TreeGrafter"/>
</dbReference>
<dbReference type="Gene3D" id="1.20.58.760">
    <property type="entry name" value="Peptidase M41"/>
    <property type="match status" value="1"/>
</dbReference>
<feature type="coiled-coil region" evidence="1">
    <location>
        <begin position="1116"/>
        <end position="1168"/>
    </location>
</feature>
<dbReference type="GO" id="GO:0005524">
    <property type="term" value="F:ATP binding"/>
    <property type="evidence" value="ECO:0007669"/>
    <property type="project" value="InterPro"/>
</dbReference>
<dbReference type="Gene3D" id="3.40.50.300">
    <property type="entry name" value="P-loop containing nucleotide triphosphate hydrolases"/>
    <property type="match status" value="2"/>
</dbReference>
<dbReference type="InterPro" id="IPR027417">
    <property type="entry name" value="P-loop_NTPase"/>
</dbReference>
<dbReference type="GO" id="GO:0030163">
    <property type="term" value="P:protein catabolic process"/>
    <property type="evidence" value="ECO:0007669"/>
    <property type="project" value="TreeGrafter"/>
</dbReference>
<dbReference type="PRINTS" id="PR00300">
    <property type="entry name" value="CLPPROTEASEA"/>
</dbReference>
<evidence type="ECO:0000259" key="3">
    <source>
        <dbReference type="SMART" id="SM00382"/>
    </source>
</evidence>
<dbReference type="Pfam" id="PF07724">
    <property type="entry name" value="AAA_2"/>
    <property type="match status" value="1"/>
</dbReference>
<dbReference type="EMBL" id="QSQN01000003">
    <property type="protein sequence ID" value="RGK42477.1"/>
    <property type="molecule type" value="Genomic_DNA"/>
</dbReference>
<proteinExistence type="predicted"/>